<gene>
    <name evidence="2" type="ORF">NCTC10924_00126</name>
</gene>
<dbReference type="SUPFAM" id="SSF88697">
    <property type="entry name" value="PUA domain-like"/>
    <property type="match status" value="1"/>
</dbReference>
<dbReference type="PIRSF" id="PIRSF021320">
    <property type="entry name" value="DUF984"/>
    <property type="match status" value="1"/>
</dbReference>
<organism evidence="2 3">
    <name type="scientific">Streptococcus porcinus</name>
    <dbReference type="NCBI Taxonomy" id="1340"/>
    <lineage>
        <taxon>Bacteria</taxon>
        <taxon>Bacillati</taxon>
        <taxon>Bacillota</taxon>
        <taxon>Bacilli</taxon>
        <taxon>Lactobacillales</taxon>
        <taxon>Streptococcaceae</taxon>
        <taxon>Streptococcus</taxon>
    </lineage>
</organism>
<dbReference type="InterPro" id="IPR009326">
    <property type="entry name" value="DUF984"/>
</dbReference>
<dbReference type="AlphaFoldDB" id="A0A4V6LXR8"/>
<evidence type="ECO:0000313" key="2">
    <source>
        <dbReference type="EMBL" id="VTT41449.1"/>
    </source>
</evidence>
<reference evidence="2 3" key="1">
    <citation type="submission" date="2019-05" db="EMBL/GenBank/DDBJ databases">
        <authorList>
            <consortium name="Pathogen Informatics"/>
        </authorList>
    </citation>
    <scope>NUCLEOTIDE SEQUENCE [LARGE SCALE GENOMIC DNA]</scope>
    <source>
        <strain evidence="2 3">NCTC10924</strain>
    </source>
</reference>
<proteinExistence type="predicted"/>
<dbReference type="InterPro" id="IPR007374">
    <property type="entry name" value="ASCH_domain"/>
</dbReference>
<evidence type="ECO:0000259" key="1">
    <source>
        <dbReference type="SMART" id="SM01022"/>
    </source>
</evidence>
<dbReference type="Proteomes" id="UP000306241">
    <property type="component" value="Chromosome"/>
</dbReference>
<dbReference type="Pfam" id="PF04266">
    <property type="entry name" value="ASCH"/>
    <property type="match status" value="1"/>
</dbReference>
<dbReference type="Gene3D" id="3.10.400.10">
    <property type="entry name" value="Sulfate adenylyltransferase"/>
    <property type="match status" value="1"/>
</dbReference>
<dbReference type="PANTHER" id="PTHR39203">
    <property type="entry name" value="CYTOPLASMIC PROTEIN-RELATED"/>
    <property type="match status" value="1"/>
</dbReference>
<dbReference type="PANTHER" id="PTHR39203:SF1">
    <property type="entry name" value="CYTOPLASMIC PROTEIN"/>
    <property type="match status" value="1"/>
</dbReference>
<protein>
    <submittedName>
        <fullName evidence="2">ASCH domain</fullName>
    </submittedName>
</protein>
<sequence>MVNSKVEEYWQKFKSENNINSDHYDAWQFGFDADLLGKLVLDGKKTATAGALKSYQFENVEIPKVGQYNIVLDSKNQPLCIIRTTKVEIIPFLEVSSEHAYKEGENDRTLDSWRK</sequence>
<dbReference type="InterPro" id="IPR015947">
    <property type="entry name" value="PUA-like_sf"/>
</dbReference>
<dbReference type="CDD" id="cd06553">
    <property type="entry name" value="ASCH_Ef3133_like"/>
    <property type="match status" value="1"/>
</dbReference>
<dbReference type="EMBL" id="LR594052">
    <property type="protein sequence ID" value="VTT41449.1"/>
    <property type="molecule type" value="Genomic_DNA"/>
</dbReference>
<accession>A0A4V6LXR8</accession>
<name>A0A4V6LXR8_STRPO</name>
<feature type="domain" description="ASCH" evidence="1">
    <location>
        <begin position="27"/>
        <end position="111"/>
    </location>
</feature>
<evidence type="ECO:0000313" key="3">
    <source>
        <dbReference type="Proteomes" id="UP000306241"/>
    </source>
</evidence>
<dbReference type="SMART" id="SM01022">
    <property type="entry name" value="ASCH"/>
    <property type="match status" value="1"/>
</dbReference>